<evidence type="ECO:0000259" key="9">
    <source>
        <dbReference type="Pfam" id="PF18916"/>
    </source>
</evidence>
<comment type="caution">
    <text evidence="10">The sequence shown here is derived from an EMBL/GenBank/DDBJ whole genome shotgun (WGS) entry which is preliminary data.</text>
</comment>
<feature type="transmembrane region" description="Helical" evidence="8">
    <location>
        <begin position="223"/>
        <end position="241"/>
    </location>
</feature>
<dbReference type="InterPro" id="IPR017825">
    <property type="entry name" value="Lycopene_cyclase_dom"/>
</dbReference>
<evidence type="ECO:0000256" key="6">
    <source>
        <dbReference type="ARBA" id="ARBA00023136"/>
    </source>
</evidence>
<keyword evidence="6 8" id="KW-0472">Membrane</keyword>
<evidence type="ECO:0000256" key="2">
    <source>
        <dbReference type="ARBA" id="ARBA00004829"/>
    </source>
</evidence>
<evidence type="ECO:0000256" key="3">
    <source>
        <dbReference type="ARBA" id="ARBA00022692"/>
    </source>
</evidence>
<feature type="transmembrane region" description="Helical" evidence="8">
    <location>
        <begin position="123"/>
        <end position="141"/>
    </location>
</feature>
<feature type="transmembrane region" description="Helical" evidence="8">
    <location>
        <begin position="6"/>
        <end position="23"/>
    </location>
</feature>
<keyword evidence="3 8" id="KW-0812">Transmembrane</keyword>
<comment type="subcellular location">
    <subcellularLocation>
        <location evidence="1">Membrane</location>
        <topology evidence="1">Multi-pass membrane protein</topology>
    </subcellularLocation>
</comment>
<dbReference type="GO" id="GO:0016020">
    <property type="term" value="C:membrane"/>
    <property type="evidence" value="ECO:0007669"/>
    <property type="project" value="UniProtKB-SubCell"/>
</dbReference>
<dbReference type="Pfam" id="PF18916">
    <property type="entry name" value="Lycopene_cyc"/>
    <property type="match status" value="2"/>
</dbReference>
<feature type="transmembrane region" description="Helical" evidence="8">
    <location>
        <begin position="90"/>
        <end position="111"/>
    </location>
</feature>
<keyword evidence="7" id="KW-0413">Isomerase</keyword>
<evidence type="ECO:0000313" key="11">
    <source>
        <dbReference type="Proteomes" id="UP000569951"/>
    </source>
</evidence>
<feature type="transmembrane region" description="Helical" evidence="8">
    <location>
        <begin position="147"/>
        <end position="166"/>
    </location>
</feature>
<comment type="pathway">
    <text evidence="2">Carotenoid biosynthesis.</text>
</comment>
<evidence type="ECO:0000256" key="4">
    <source>
        <dbReference type="ARBA" id="ARBA00022746"/>
    </source>
</evidence>
<name>A0A841I218_9DEIO</name>
<gene>
    <name evidence="10" type="ORF">HNR42_003195</name>
</gene>
<dbReference type="GO" id="GO:0016872">
    <property type="term" value="F:intramolecular lyase activity"/>
    <property type="evidence" value="ECO:0007669"/>
    <property type="project" value="InterPro"/>
</dbReference>
<proteinExistence type="predicted"/>
<dbReference type="GO" id="GO:0045436">
    <property type="term" value="F:lycopene beta cyclase activity"/>
    <property type="evidence" value="ECO:0007669"/>
    <property type="project" value="UniProtKB-ARBA"/>
</dbReference>
<evidence type="ECO:0000313" key="10">
    <source>
        <dbReference type="EMBL" id="MBB6099737.1"/>
    </source>
</evidence>
<dbReference type="RefSeq" id="WP_183988478.1">
    <property type="nucleotide sequence ID" value="NZ_JACHHG010000014.1"/>
</dbReference>
<dbReference type="GO" id="GO:0016117">
    <property type="term" value="P:carotenoid biosynthetic process"/>
    <property type="evidence" value="ECO:0007669"/>
    <property type="project" value="UniProtKB-KW"/>
</dbReference>
<keyword evidence="5 8" id="KW-1133">Transmembrane helix</keyword>
<evidence type="ECO:0000256" key="5">
    <source>
        <dbReference type="ARBA" id="ARBA00022989"/>
    </source>
</evidence>
<keyword evidence="4" id="KW-0125">Carotenoid biosynthesis</keyword>
<protein>
    <submittedName>
        <fullName evidence="10">Lycopene cyclase domain-containing protein</fullName>
    </submittedName>
</protein>
<dbReference type="EMBL" id="JACHHG010000014">
    <property type="protein sequence ID" value="MBB6099737.1"/>
    <property type="molecule type" value="Genomic_DNA"/>
</dbReference>
<dbReference type="AlphaFoldDB" id="A0A841I218"/>
<feature type="transmembrane region" description="Helical" evidence="8">
    <location>
        <begin position="178"/>
        <end position="203"/>
    </location>
</feature>
<feature type="domain" description="Lycopene cyclase" evidence="9">
    <location>
        <begin position="151"/>
        <end position="230"/>
    </location>
</feature>
<reference evidence="10 11" key="1">
    <citation type="submission" date="2020-08" db="EMBL/GenBank/DDBJ databases">
        <title>Genomic Encyclopedia of Type Strains, Phase IV (KMG-IV): sequencing the most valuable type-strain genomes for metagenomic binning, comparative biology and taxonomic classification.</title>
        <authorList>
            <person name="Goeker M."/>
        </authorList>
    </citation>
    <scope>NUCLEOTIDE SEQUENCE [LARGE SCALE GENOMIC DNA]</scope>
    <source>
        <strain evidence="10 11">DSM 21458</strain>
    </source>
</reference>
<evidence type="ECO:0000256" key="1">
    <source>
        <dbReference type="ARBA" id="ARBA00004141"/>
    </source>
</evidence>
<keyword evidence="11" id="KW-1185">Reference proteome</keyword>
<feature type="domain" description="Lycopene cyclase" evidence="9">
    <location>
        <begin position="41"/>
        <end position="105"/>
    </location>
</feature>
<dbReference type="Proteomes" id="UP000569951">
    <property type="component" value="Unassembled WGS sequence"/>
</dbReference>
<evidence type="ECO:0000256" key="7">
    <source>
        <dbReference type="ARBA" id="ARBA00023235"/>
    </source>
</evidence>
<feature type="transmembrane region" description="Helical" evidence="8">
    <location>
        <begin position="44"/>
        <end position="61"/>
    </location>
</feature>
<accession>A0A841I218</accession>
<organism evidence="10 11">
    <name type="scientific">Deinobacterium chartae</name>
    <dbReference type="NCBI Taxonomy" id="521158"/>
    <lineage>
        <taxon>Bacteria</taxon>
        <taxon>Thermotogati</taxon>
        <taxon>Deinococcota</taxon>
        <taxon>Deinococci</taxon>
        <taxon>Deinococcales</taxon>
        <taxon>Deinococcaceae</taxon>
        <taxon>Deinobacterium</taxon>
    </lineage>
</organism>
<evidence type="ECO:0000256" key="8">
    <source>
        <dbReference type="SAM" id="Phobius"/>
    </source>
</evidence>
<dbReference type="NCBIfam" id="TIGR03462">
    <property type="entry name" value="CarR_dom_SF"/>
    <property type="match status" value="2"/>
</dbReference>
<sequence>MTYLEFLLIFLLPPLSLLVVWAWTVQHRGLPLGGPYQPDNRRSVWFLLVMPVLAVIYTTPWDNYLVYKGVWTYPDERVIGKILYVPVEEYLFFILQSLLGGLLFLLLLRVLETTPEKHSSKGRKLGMLFYLLLTLAGAVLLQFTSGVYLGLILVWACPVLFLQWWFGGDLLAGKVWTARVLGTLLLTSYLGLCDALAINLQIWSISERYTTGVLLGSLPLEEGVFFLVTSVLLMDGLALFLHPEAESRYLKLKNKFNPRPHKGKA</sequence>